<evidence type="ECO:0000313" key="1">
    <source>
        <dbReference type="EMBL" id="CAG5134161.1"/>
    </source>
</evidence>
<sequence>MRNCTLFFIFAVFFSYLLLCYNRRKIYAIKIVLNYIYVKECSLKKWSQTPKSAQLKMCTRSLLGSKCAPGHFWEVNVHQVTSGKLMCTRSLLGSKCAPGHFWEVNVHQVTSGK</sequence>
<name>A0A8S4A780_9EUPU</name>
<evidence type="ECO:0000313" key="2">
    <source>
        <dbReference type="Proteomes" id="UP000678393"/>
    </source>
</evidence>
<organism evidence="1 2">
    <name type="scientific">Candidula unifasciata</name>
    <dbReference type="NCBI Taxonomy" id="100452"/>
    <lineage>
        <taxon>Eukaryota</taxon>
        <taxon>Metazoa</taxon>
        <taxon>Spiralia</taxon>
        <taxon>Lophotrochozoa</taxon>
        <taxon>Mollusca</taxon>
        <taxon>Gastropoda</taxon>
        <taxon>Heterobranchia</taxon>
        <taxon>Euthyneura</taxon>
        <taxon>Panpulmonata</taxon>
        <taxon>Eupulmonata</taxon>
        <taxon>Stylommatophora</taxon>
        <taxon>Helicina</taxon>
        <taxon>Helicoidea</taxon>
        <taxon>Geomitridae</taxon>
        <taxon>Candidula</taxon>
    </lineage>
</organism>
<comment type="caution">
    <text evidence="1">The sequence shown here is derived from an EMBL/GenBank/DDBJ whole genome shotgun (WGS) entry which is preliminary data.</text>
</comment>
<proteinExistence type="predicted"/>
<dbReference type="AlphaFoldDB" id="A0A8S4A780"/>
<dbReference type="Proteomes" id="UP000678393">
    <property type="component" value="Unassembled WGS sequence"/>
</dbReference>
<gene>
    <name evidence="1" type="ORF">CUNI_LOCUS19719</name>
</gene>
<dbReference type="EMBL" id="CAJHNH020006890">
    <property type="protein sequence ID" value="CAG5134161.1"/>
    <property type="molecule type" value="Genomic_DNA"/>
</dbReference>
<accession>A0A8S4A780</accession>
<reference evidence="1" key="1">
    <citation type="submission" date="2021-04" db="EMBL/GenBank/DDBJ databases">
        <authorList>
            <consortium name="Molecular Ecology Group"/>
        </authorList>
    </citation>
    <scope>NUCLEOTIDE SEQUENCE</scope>
</reference>
<protein>
    <submittedName>
        <fullName evidence="1">Uncharacterized protein</fullName>
    </submittedName>
</protein>
<keyword evidence="2" id="KW-1185">Reference proteome</keyword>